<dbReference type="AlphaFoldDB" id="A0A016UVF2"/>
<evidence type="ECO:0000313" key="3">
    <source>
        <dbReference type="Proteomes" id="UP000024635"/>
    </source>
</evidence>
<keyword evidence="3" id="KW-1185">Reference proteome</keyword>
<evidence type="ECO:0000313" key="2">
    <source>
        <dbReference type="EMBL" id="EYC19155.1"/>
    </source>
</evidence>
<protein>
    <submittedName>
        <fullName evidence="2">Uncharacterized protein</fullName>
    </submittedName>
</protein>
<organism evidence="2 3">
    <name type="scientific">Ancylostoma ceylanicum</name>
    <dbReference type="NCBI Taxonomy" id="53326"/>
    <lineage>
        <taxon>Eukaryota</taxon>
        <taxon>Metazoa</taxon>
        <taxon>Ecdysozoa</taxon>
        <taxon>Nematoda</taxon>
        <taxon>Chromadorea</taxon>
        <taxon>Rhabditida</taxon>
        <taxon>Rhabditina</taxon>
        <taxon>Rhabditomorpha</taxon>
        <taxon>Strongyloidea</taxon>
        <taxon>Ancylostomatidae</taxon>
        <taxon>Ancylostomatinae</taxon>
        <taxon>Ancylostoma</taxon>
    </lineage>
</organism>
<evidence type="ECO:0000256" key="1">
    <source>
        <dbReference type="SAM" id="MobiDB-lite"/>
    </source>
</evidence>
<proteinExistence type="predicted"/>
<comment type="caution">
    <text evidence="2">The sequence shown here is derived from an EMBL/GenBank/DDBJ whole genome shotgun (WGS) entry which is preliminary data.</text>
</comment>
<name>A0A016UVF2_9BILA</name>
<dbReference type="EMBL" id="JARK01001361">
    <property type="protein sequence ID" value="EYC19155.1"/>
    <property type="molecule type" value="Genomic_DNA"/>
</dbReference>
<accession>A0A016UVF2</accession>
<dbReference type="Proteomes" id="UP000024635">
    <property type="component" value="Unassembled WGS sequence"/>
</dbReference>
<reference evidence="3" key="1">
    <citation type="journal article" date="2015" name="Nat. Genet.">
        <title>The genome and transcriptome of the zoonotic hookworm Ancylostoma ceylanicum identify infection-specific gene families.</title>
        <authorList>
            <person name="Schwarz E.M."/>
            <person name="Hu Y."/>
            <person name="Antoshechkin I."/>
            <person name="Miller M.M."/>
            <person name="Sternberg P.W."/>
            <person name="Aroian R.V."/>
        </authorList>
    </citation>
    <scope>NUCLEOTIDE SEQUENCE</scope>
    <source>
        <strain evidence="3">HY135</strain>
    </source>
</reference>
<gene>
    <name evidence="2" type="primary">Acey_s0025.g1205</name>
    <name evidence="2" type="ORF">Y032_0025g1205</name>
</gene>
<feature type="region of interest" description="Disordered" evidence="1">
    <location>
        <begin position="96"/>
        <end position="117"/>
    </location>
</feature>
<sequence length="117" mass="13567">MNEHTSNKIGLITKANTYRRNILRRETMNAGKTAMKAYKVRNPAWSPNRPRQLIGRKKRSNRIAFKKTARTRVVLPHRKVRECRYIGRSYGYRSRPGTTSDIAMGMSDLLTRKPPPP</sequence>